<dbReference type="CDD" id="cd00075">
    <property type="entry name" value="HATPase"/>
    <property type="match status" value="1"/>
</dbReference>
<dbReference type="NCBIfam" id="TIGR01386">
    <property type="entry name" value="cztS_silS_copS"/>
    <property type="match status" value="1"/>
</dbReference>
<dbReference type="PRINTS" id="PR00344">
    <property type="entry name" value="BCTRLSENSOR"/>
</dbReference>
<evidence type="ECO:0000256" key="14">
    <source>
        <dbReference type="RuleBase" id="RU364088"/>
    </source>
</evidence>
<dbReference type="InterPro" id="IPR006290">
    <property type="entry name" value="CztS_silS_copS"/>
</dbReference>
<dbReference type="PANTHER" id="PTHR45436">
    <property type="entry name" value="SENSOR HISTIDINE KINASE YKOH"/>
    <property type="match status" value="1"/>
</dbReference>
<gene>
    <name evidence="17" type="ORF">IXC47_18505</name>
</gene>
<dbReference type="InterPro" id="IPR005467">
    <property type="entry name" value="His_kinase_dom"/>
</dbReference>
<evidence type="ECO:0000259" key="15">
    <source>
        <dbReference type="PROSITE" id="PS50109"/>
    </source>
</evidence>
<dbReference type="InterPro" id="IPR036890">
    <property type="entry name" value="HATPase_C_sf"/>
</dbReference>
<reference evidence="17 18" key="1">
    <citation type="submission" date="2020-11" db="EMBL/GenBank/DDBJ databases">
        <title>WGS of Herminiimonas contaminans strain Marseille-Q4544 isolated from planarians Schmidtea mediterranea.</title>
        <authorList>
            <person name="Kangale L."/>
        </authorList>
    </citation>
    <scope>NUCLEOTIDE SEQUENCE [LARGE SCALE GENOMIC DNA]</scope>
    <source>
        <strain evidence="17 18">Marseille-Q4544</strain>
    </source>
</reference>
<keyword evidence="4 14" id="KW-0997">Cell inner membrane</keyword>
<sequence length="458" mass="50794">MFRNSLTARLTTLFAATSVAVLVGFGTLISSAIEEHFAEQDQLLLQNELQLIQKVIKEKGIDSISQTFGEALHNHPDFYVDVRDIDGKEIYSTLGPFRDAILSREPNIETENDFDVRIDAHREFQAIRAELKASVGSPVIVVIAVDKAIHTHFMSMFRTTLMLYILVAAMATIMLGWWAARQGLSPLRTMAARAQAVTSQNMKERMPVDAVPTEMTDLAVKLNAMLDRLQNDIARLTEFSADLAHELRTPISNMLTQTHVVLNQSRSAADYRDSLSSNAEELQRLGKTISDMLFLAQTENGLALPSVEKLNMAQECQALLEFYEALAEEKEVTLRCEGDAVVIGDRLMFRRALNNLLSNALRYTPSHGTISIKIKAAQAGTVVTVENDGKEIPIEIQPHLFDRFYRADKSRKKSESDSAGLGLSITRAIMQAHGGSVSVVSGESKTAFSLYFPSSQQK</sequence>
<evidence type="ECO:0000259" key="16">
    <source>
        <dbReference type="PROSITE" id="PS50885"/>
    </source>
</evidence>
<dbReference type="Pfam" id="PF02518">
    <property type="entry name" value="HATPase_c"/>
    <property type="match status" value="1"/>
</dbReference>
<dbReference type="CDD" id="cd06225">
    <property type="entry name" value="HAMP"/>
    <property type="match status" value="1"/>
</dbReference>
<organism evidence="17 18">
    <name type="scientific">Herminiimonas contaminans</name>
    <dbReference type="NCBI Taxonomy" id="1111140"/>
    <lineage>
        <taxon>Bacteria</taxon>
        <taxon>Pseudomonadati</taxon>
        <taxon>Pseudomonadota</taxon>
        <taxon>Betaproteobacteria</taxon>
        <taxon>Burkholderiales</taxon>
        <taxon>Oxalobacteraceae</taxon>
        <taxon>Herminiimonas</taxon>
    </lineage>
</organism>
<evidence type="ECO:0000256" key="3">
    <source>
        <dbReference type="ARBA" id="ARBA00022475"/>
    </source>
</evidence>
<keyword evidence="8 14" id="KW-0547">Nucleotide-binding</keyword>
<keyword evidence="11 14" id="KW-1133">Transmembrane helix</keyword>
<keyword evidence="7 14" id="KW-0812">Transmembrane</keyword>
<keyword evidence="13 14" id="KW-0472">Membrane</keyword>
<evidence type="ECO:0000256" key="2">
    <source>
        <dbReference type="ARBA" id="ARBA00004429"/>
    </source>
</evidence>
<proteinExistence type="predicted"/>
<dbReference type="Pfam" id="PF00512">
    <property type="entry name" value="HisKA"/>
    <property type="match status" value="1"/>
</dbReference>
<keyword evidence="9 14" id="KW-0418">Kinase</keyword>
<comment type="caution">
    <text evidence="17">The sequence shown here is derived from an EMBL/GenBank/DDBJ whole genome shotgun (WGS) entry which is preliminary data.</text>
</comment>
<dbReference type="PROSITE" id="PS50109">
    <property type="entry name" value="HIS_KIN"/>
    <property type="match status" value="1"/>
</dbReference>
<comment type="function">
    <text evidence="14">Member of a two-component regulatory system.</text>
</comment>
<feature type="transmembrane region" description="Helical" evidence="14">
    <location>
        <begin position="161"/>
        <end position="180"/>
    </location>
</feature>
<dbReference type="Pfam" id="PF00672">
    <property type="entry name" value="HAMP"/>
    <property type="match status" value="1"/>
</dbReference>
<dbReference type="Gene3D" id="1.10.287.130">
    <property type="match status" value="1"/>
</dbReference>
<dbReference type="InterPro" id="IPR004358">
    <property type="entry name" value="Sig_transdc_His_kin-like_C"/>
</dbReference>
<dbReference type="InterPro" id="IPR050428">
    <property type="entry name" value="TCS_sensor_his_kinase"/>
</dbReference>
<evidence type="ECO:0000256" key="10">
    <source>
        <dbReference type="ARBA" id="ARBA00022840"/>
    </source>
</evidence>
<dbReference type="RefSeq" id="WP_012079576.1">
    <property type="nucleotide sequence ID" value="NZ_JADOEL010000024.1"/>
</dbReference>
<dbReference type="InterPro" id="IPR003661">
    <property type="entry name" value="HisK_dim/P_dom"/>
</dbReference>
<dbReference type="InterPro" id="IPR003594">
    <property type="entry name" value="HATPase_dom"/>
</dbReference>
<dbReference type="SMART" id="SM00388">
    <property type="entry name" value="HisKA"/>
    <property type="match status" value="1"/>
</dbReference>
<dbReference type="GO" id="GO:0004673">
    <property type="term" value="F:protein histidine kinase activity"/>
    <property type="evidence" value="ECO:0007669"/>
    <property type="project" value="UniProtKB-EC"/>
</dbReference>
<evidence type="ECO:0000256" key="12">
    <source>
        <dbReference type="ARBA" id="ARBA00023012"/>
    </source>
</evidence>
<dbReference type="InterPro" id="IPR003660">
    <property type="entry name" value="HAMP_dom"/>
</dbReference>
<evidence type="ECO:0000313" key="17">
    <source>
        <dbReference type="EMBL" id="MBF8179678.1"/>
    </source>
</evidence>
<dbReference type="CDD" id="cd00082">
    <property type="entry name" value="HisKA"/>
    <property type="match status" value="1"/>
</dbReference>
<dbReference type="SUPFAM" id="SSF55874">
    <property type="entry name" value="ATPase domain of HSP90 chaperone/DNA topoisomerase II/histidine kinase"/>
    <property type="match status" value="1"/>
</dbReference>
<dbReference type="Gene3D" id="6.10.340.10">
    <property type="match status" value="1"/>
</dbReference>
<protein>
    <recommendedName>
        <fullName evidence="14">Sensor protein</fullName>
        <ecNumber evidence="14">2.7.13.3</ecNumber>
    </recommendedName>
</protein>
<feature type="domain" description="HAMP" evidence="16">
    <location>
        <begin position="181"/>
        <end position="234"/>
    </location>
</feature>
<evidence type="ECO:0000256" key="9">
    <source>
        <dbReference type="ARBA" id="ARBA00022777"/>
    </source>
</evidence>
<dbReference type="InterPro" id="IPR048590">
    <property type="entry name" value="CusS-like_sensor"/>
</dbReference>
<comment type="catalytic activity">
    <reaction evidence="1 14">
        <text>ATP + protein L-histidine = ADP + protein N-phospho-L-histidine.</text>
        <dbReference type="EC" id="2.7.13.3"/>
    </reaction>
</comment>
<dbReference type="SMART" id="SM00387">
    <property type="entry name" value="HATPase_c"/>
    <property type="match status" value="1"/>
</dbReference>
<dbReference type="PANTHER" id="PTHR45436:SF15">
    <property type="entry name" value="SENSOR HISTIDINE KINASE CUSS"/>
    <property type="match status" value="1"/>
</dbReference>
<keyword evidence="10 14" id="KW-0067">ATP-binding</keyword>
<dbReference type="EMBL" id="JADOEL010000024">
    <property type="protein sequence ID" value="MBF8179678.1"/>
    <property type="molecule type" value="Genomic_DNA"/>
</dbReference>
<comment type="subcellular location">
    <subcellularLocation>
        <location evidence="2">Cell inner membrane</location>
        <topology evidence="2">Multi-pass membrane protein</topology>
    </subcellularLocation>
</comment>
<keyword evidence="5" id="KW-0597">Phosphoprotein</keyword>
<evidence type="ECO:0000256" key="5">
    <source>
        <dbReference type="ARBA" id="ARBA00022553"/>
    </source>
</evidence>
<evidence type="ECO:0000256" key="4">
    <source>
        <dbReference type="ARBA" id="ARBA00022519"/>
    </source>
</evidence>
<keyword evidence="3 14" id="KW-1003">Cell membrane</keyword>
<evidence type="ECO:0000256" key="1">
    <source>
        <dbReference type="ARBA" id="ARBA00000085"/>
    </source>
</evidence>
<dbReference type="Gene3D" id="3.30.565.10">
    <property type="entry name" value="Histidine kinase-like ATPase, C-terminal domain"/>
    <property type="match status" value="1"/>
</dbReference>
<dbReference type="PROSITE" id="PS50885">
    <property type="entry name" value="HAMP"/>
    <property type="match status" value="1"/>
</dbReference>
<evidence type="ECO:0000256" key="8">
    <source>
        <dbReference type="ARBA" id="ARBA00022741"/>
    </source>
</evidence>
<keyword evidence="18" id="KW-1185">Reference proteome</keyword>
<evidence type="ECO:0000313" key="18">
    <source>
        <dbReference type="Proteomes" id="UP000657372"/>
    </source>
</evidence>
<dbReference type="Pfam" id="PF21085">
    <property type="entry name" value="CusS"/>
    <property type="match status" value="1"/>
</dbReference>
<evidence type="ECO:0000256" key="7">
    <source>
        <dbReference type="ARBA" id="ARBA00022692"/>
    </source>
</evidence>
<feature type="domain" description="Histidine kinase" evidence="15">
    <location>
        <begin position="242"/>
        <end position="456"/>
    </location>
</feature>
<dbReference type="EC" id="2.7.13.3" evidence="14"/>
<dbReference type="Proteomes" id="UP000657372">
    <property type="component" value="Unassembled WGS sequence"/>
</dbReference>
<keyword evidence="6 14" id="KW-0808">Transferase</keyword>
<evidence type="ECO:0000256" key="13">
    <source>
        <dbReference type="ARBA" id="ARBA00023136"/>
    </source>
</evidence>
<dbReference type="InterPro" id="IPR036097">
    <property type="entry name" value="HisK_dim/P_sf"/>
</dbReference>
<dbReference type="SMART" id="SM00304">
    <property type="entry name" value="HAMP"/>
    <property type="match status" value="1"/>
</dbReference>
<accession>A0ABS0EXW5</accession>
<evidence type="ECO:0000256" key="6">
    <source>
        <dbReference type="ARBA" id="ARBA00022679"/>
    </source>
</evidence>
<dbReference type="SUPFAM" id="SSF47384">
    <property type="entry name" value="Homodimeric domain of signal transducing histidine kinase"/>
    <property type="match status" value="1"/>
</dbReference>
<keyword evidence="12 14" id="KW-0902">Two-component regulatory system</keyword>
<evidence type="ECO:0000256" key="11">
    <source>
        <dbReference type="ARBA" id="ARBA00022989"/>
    </source>
</evidence>
<name>A0ABS0EXW5_9BURK</name>